<keyword evidence="3" id="KW-1185">Reference proteome</keyword>
<protein>
    <submittedName>
        <fullName evidence="2">Uncharacterized protein</fullName>
    </submittedName>
</protein>
<accession>A0A926VM53</accession>
<comment type="caution">
    <text evidence="2">The sequence shown here is derived from an EMBL/GenBank/DDBJ whole genome shotgun (WGS) entry which is preliminary data.</text>
</comment>
<sequence>MAARKSPKPKPNEIASVPTKPTIIALKSQKSTQTPPAPESLQQDVEPPAPVAAPTSVEASASVEPLTPVEPSGAQSKPTKLPPPIKRAKTPLPDITQELEATPTPAEPSLEGDASSVPNNALFQVIGIIVGDVRFDENELASISIEQKLYSLFYAPRHKKSYEGLKKQIERTGNHRQRLLVYPRVTHFPKREQNHRIGFQLVAFEGY</sequence>
<evidence type="ECO:0000313" key="3">
    <source>
        <dbReference type="Proteomes" id="UP000641646"/>
    </source>
</evidence>
<dbReference type="AlphaFoldDB" id="A0A926VM53"/>
<evidence type="ECO:0000313" key="2">
    <source>
        <dbReference type="EMBL" id="MBD2186460.1"/>
    </source>
</evidence>
<organism evidence="2 3">
    <name type="scientific">Aerosakkonema funiforme FACHB-1375</name>
    <dbReference type="NCBI Taxonomy" id="2949571"/>
    <lineage>
        <taxon>Bacteria</taxon>
        <taxon>Bacillati</taxon>
        <taxon>Cyanobacteriota</taxon>
        <taxon>Cyanophyceae</taxon>
        <taxon>Oscillatoriophycideae</taxon>
        <taxon>Aerosakkonematales</taxon>
        <taxon>Aerosakkonemataceae</taxon>
        <taxon>Aerosakkonema</taxon>
    </lineage>
</organism>
<evidence type="ECO:0000256" key="1">
    <source>
        <dbReference type="SAM" id="MobiDB-lite"/>
    </source>
</evidence>
<name>A0A926VM53_9CYAN</name>
<reference evidence="2" key="1">
    <citation type="journal article" date="2015" name="ISME J.">
        <title>Draft Genome Sequence of Streptomyces incarnatus NRRL8089, which Produces the Nucleoside Antibiotic Sinefungin.</title>
        <authorList>
            <person name="Oshima K."/>
            <person name="Hattori M."/>
            <person name="Shimizu H."/>
            <person name="Fukuda K."/>
            <person name="Nemoto M."/>
            <person name="Inagaki K."/>
            <person name="Tamura T."/>
        </authorList>
    </citation>
    <scope>NUCLEOTIDE SEQUENCE</scope>
    <source>
        <strain evidence="2">FACHB-1375</strain>
    </source>
</reference>
<dbReference type="RefSeq" id="WP_190475817.1">
    <property type="nucleotide sequence ID" value="NZ_JACJPW010000214.1"/>
</dbReference>
<proteinExistence type="predicted"/>
<reference evidence="2" key="2">
    <citation type="submission" date="2020-08" db="EMBL/GenBank/DDBJ databases">
        <authorList>
            <person name="Chen M."/>
            <person name="Teng W."/>
            <person name="Zhao L."/>
            <person name="Hu C."/>
            <person name="Zhou Y."/>
            <person name="Han B."/>
            <person name="Song L."/>
            <person name="Shu W."/>
        </authorList>
    </citation>
    <scope>NUCLEOTIDE SEQUENCE</scope>
    <source>
        <strain evidence="2">FACHB-1375</strain>
    </source>
</reference>
<dbReference type="Proteomes" id="UP000641646">
    <property type="component" value="Unassembled WGS sequence"/>
</dbReference>
<gene>
    <name evidence="2" type="ORF">H6G03_36330</name>
</gene>
<feature type="region of interest" description="Disordered" evidence="1">
    <location>
        <begin position="1"/>
        <end position="94"/>
    </location>
</feature>
<dbReference type="EMBL" id="JACJPW010000214">
    <property type="protein sequence ID" value="MBD2186460.1"/>
    <property type="molecule type" value="Genomic_DNA"/>
</dbReference>